<dbReference type="Proteomes" id="UP000886998">
    <property type="component" value="Unassembled WGS sequence"/>
</dbReference>
<feature type="region of interest" description="Disordered" evidence="1">
    <location>
        <begin position="63"/>
        <end position="100"/>
    </location>
</feature>
<feature type="region of interest" description="Disordered" evidence="1">
    <location>
        <begin position="1"/>
        <end position="30"/>
    </location>
</feature>
<accession>A0A8X6WT92</accession>
<comment type="caution">
    <text evidence="2">The sequence shown here is derived from an EMBL/GenBank/DDBJ whole genome shotgun (WGS) entry which is preliminary data.</text>
</comment>
<evidence type="ECO:0000313" key="3">
    <source>
        <dbReference type="Proteomes" id="UP000886998"/>
    </source>
</evidence>
<feature type="compositionally biased region" description="Basic and acidic residues" evidence="1">
    <location>
        <begin position="84"/>
        <end position="100"/>
    </location>
</feature>
<gene>
    <name evidence="2" type="ORF">TNIN_372831</name>
</gene>
<keyword evidence="3" id="KW-1185">Reference proteome</keyword>
<name>A0A8X6WT92_9ARAC</name>
<organism evidence="2 3">
    <name type="scientific">Trichonephila inaurata madagascariensis</name>
    <dbReference type="NCBI Taxonomy" id="2747483"/>
    <lineage>
        <taxon>Eukaryota</taxon>
        <taxon>Metazoa</taxon>
        <taxon>Ecdysozoa</taxon>
        <taxon>Arthropoda</taxon>
        <taxon>Chelicerata</taxon>
        <taxon>Arachnida</taxon>
        <taxon>Araneae</taxon>
        <taxon>Araneomorphae</taxon>
        <taxon>Entelegynae</taxon>
        <taxon>Araneoidea</taxon>
        <taxon>Nephilidae</taxon>
        <taxon>Trichonephila</taxon>
        <taxon>Trichonephila inaurata</taxon>
    </lineage>
</organism>
<dbReference type="EMBL" id="BMAV01002208">
    <property type="protein sequence ID" value="GFY40943.1"/>
    <property type="molecule type" value="Genomic_DNA"/>
</dbReference>
<reference evidence="2" key="1">
    <citation type="submission" date="2020-08" db="EMBL/GenBank/DDBJ databases">
        <title>Multicomponent nature underlies the extraordinary mechanical properties of spider dragline silk.</title>
        <authorList>
            <person name="Kono N."/>
            <person name="Nakamura H."/>
            <person name="Mori M."/>
            <person name="Yoshida Y."/>
            <person name="Ohtoshi R."/>
            <person name="Malay A.D."/>
            <person name="Moran D.A.P."/>
            <person name="Tomita M."/>
            <person name="Numata K."/>
            <person name="Arakawa K."/>
        </authorList>
    </citation>
    <scope>NUCLEOTIDE SEQUENCE</scope>
</reference>
<dbReference type="AlphaFoldDB" id="A0A8X6WT92"/>
<evidence type="ECO:0000313" key="2">
    <source>
        <dbReference type="EMBL" id="GFY40943.1"/>
    </source>
</evidence>
<sequence length="100" mass="11555">MLEGLPRNSSVLQTLIGPPTPRRGTTQVEKYRFSPPSARRCRFPTLELALWCFNLHKRLRTGRGGRGTFRHTLNPFLRNKKKSEKPCQRRPREVNSRGGV</sequence>
<proteinExistence type="predicted"/>
<protein>
    <submittedName>
        <fullName evidence="2">Uncharacterized protein</fullName>
    </submittedName>
</protein>
<evidence type="ECO:0000256" key="1">
    <source>
        <dbReference type="SAM" id="MobiDB-lite"/>
    </source>
</evidence>